<dbReference type="Pfam" id="PF00583">
    <property type="entry name" value="Acetyltransf_1"/>
    <property type="match status" value="1"/>
</dbReference>
<name>A0ABS2GYD3_9LACO</name>
<keyword evidence="3" id="KW-1185">Reference proteome</keyword>
<dbReference type="PANTHER" id="PTHR43415">
    <property type="entry name" value="SPERMIDINE N(1)-ACETYLTRANSFERASE"/>
    <property type="match status" value="1"/>
</dbReference>
<reference evidence="2 3" key="1">
    <citation type="journal article" date="2021" name="Sci. Rep.">
        <title>The distribution of antibiotic resistance genes in chicken gut microbiota commensals.</title>
        <authorList>
            <person name="Juricova H."/>
            <person name="Matiasovicova J."/>
            <person name="Kubasova T."/>
            <person name="Cejkova D."/>
            <person name="Rychlik I."/>
        </authorList>
    </citation>
    <scope>NUCLEOTIDE SEQUENCE [LARGE SCALE GENOMIC DNA]</scope>
    <source>
        <strain evidence="2 3">An574</strain>
    </source>
</reference>
<comment type="caution">
    <text evidence="2">The sequence shown here is derived from an EMBL/GenBank/DDBJ whole genome shotgun (WGS) entry which is preliminary data.</text>
</comment>
<dbReference type="SUPFAM" id="SSF55729">
    <property type="entry name" value="Acyl-CoA N-acyltransferases (Nat)"/>
    <property type="match status" value="1"/>
</dbReference>
<dbReference type="PROSITE" id="PS51186">
    <property type="entry name" value="GNAT"/>
    <property type="match status" value="1"/>
</dbReference>
<dbReference type="Proteomes" id="UP000785625">
    <property type="component" value="Unassembled WGS sequence"/>
</dbReference>
<proteinExistence type="predicted"/>
<protein>
    <submittedName>
        <fullName evidence="2">GNAT family N-acetyltransferase</fullName>
    </submittedName>
</protein>
<dbReference type="PANTHER" id="PTHR43415:SF3">
    <property type="entry name" value="GNAT-FAMILY ACETYLTRANSFERASE"/>
    <property type="match status" value="1"/>
</dbReference>
<dbReference type="EMBL" id="JACJKU010000099">
    <property type="protein sequence ID" value="MBM6941287.1"/>
    <property type="molecule type" value="Genomic_DNA"/>
</dbReference>
<accession>A0ABS2GYD3</accession>
<dbReference type="Gene3D" id="3.40.630.30">
    <property type="match status" value="1"/>
</dbReference>
<feature type="domain" description="N-acetyltransferase" evidence="1">
    <location>
        <begin position="6"/>
        <end position="164"/>
    </location>
</feature>
<evidence type="ECO:0000313" key="2">
    <source>
        <dbReference type="EMBL" id="MBM6941287.1"/>
    </source>
</evidence>
<gene>
    <name evidence="2" type="ORF">H5975_07440</name>
</gene>
<dbReference type="CDD" id="cd04301">
    <property type="entry name" value="NAT_SF"/>
    <property type="match status" value="1"/>
</dbReference>
<organism evidence="2 3">
    <name type="scientific">Limosilactobacillus coleohominis</name>
    <dbReference type="NCBI Taxonomy" id="181675"/>
    <lineage>
        <taxon>Bacteria</taxon>
        <taxon>Bacillati</taxon>
        <taxon>Bacillota</taxon>
        <taxon>Bacilli</taxon>
        <taxon>Lactobacillales</taxon>
        <taxon>Lactobacillaceae</taxon>
        <taxon>Limosilactobacillus</taxon>
    </lineage>
</organism>
<dbReference type="InterPro" id="IPR000182">
    <property type="entry name" value="GNAT_dom"/>
</dbReference>
<evidence type="ECO:0000259" key="1">
    <source>
        <dbReference type="PROSITE" id="PS51186"/>
    </source>
</evidence>
<dbReference type="RefSeq" id="WP_204785519.1">
    <property type="nucleotide sequence ID" value="NZ_CALVGD010000021.1"/>
</dbReference>
<dbReference type="InterPro" id="IPR016181">
    <property type="entry name" value="Acyl_CoA_acyltransferase"/>
</dbReference>
<evidence type="ECO:0000313" key="3">
    <source>
        <dbReference type="Proteomes" id="UP000785625"/>
    </source>
</evidence>
<sequence length="167" mass="18816">MKDDEVTLKAPALEDASSVLKLLRQINNETSVVMIPHLDKISVADEEVSLEEINERSDCFVLLAVLNQVPVGIVTITKLDGQDNAGELGVAVLKKYWSQGIGSLLIDEAIYWFENFSSIEHLVLDVFSDNQRAIHLYEKFNFVKTGQVEEKDSNGKRRLAWLMEYCG</sequence>